<dbReference type="EMBL" id="MBLM01000120">
    <property type="protein sequence ID" value="OHV35793.1"/>
    <property type="molecule type" value="Genomic_DNA"/>
</dbReference>
<evidence type="ECO:0000313" key="2">
    <source>
        <dbReference type="Proteomes" id="UP000179627"/>
    </source>
</evidence>
<name>A0A1S1QM31_9ACTN</name>
<dbReference type="AlphaFoldDB" id="A0A1S1QM31"/>
<dbReference type="Proteomes" id="UP000179627">
    <property type="component" value="Unassembled WGS sequence"/>
</dbReference>
<keyword evidence="2" id="KW-1185">Reference proteome</keyword>
<reference evidence="2" key="1">
    <citation type="submission" date="2016-07" db="EMBL/GenBank/DDBJ databases">
        <title>Sequence Frankia sp. strain CcI1.17.</title>
        <authorList>
            <person name="Ghodhbane-Gtari F."/>
            <person name="Swanson E."/>
            <person name="Gueddou A."/>
            <person name="Morris K."/>
            <person name="Hezbri K."/>
            <person name="Ktari A."/>
            <person name="Nouioui I."/>
            <person name="Abebe-Akele F."/>
            <person name="Simpson S."/>
            <person name="Thomas K."/>
            <person name="Gtari M."/>
            <person name="Tisa L.S."/>
            <person name="Hurst S."/>
        </authorList>
    </citation>
    <scope>NUCLEOTIDE SEQUENCE [LARGE SCALE GENOMIC DNA]</scope>
    <source>
        <strain evidence="2">Cc1.17</strain>
    </source>
</reference>
<proteinExistence type="predicted"/>
<sequence>MEPLPGQPPPAVPVAPSARAVFRETSAAGRTVEVPLAQLSVELGHFYPEDFHDGAGALAAHFRRIAPWAEHSSLGALVGAAGRPTRVSTCLLVDDYSEPDTLPPPGVVLPELIAAAGAHGLVIDYIARESACVENGRVPLARLVEKALIPDPPYGTNGSRPPVHETGWLCNGSRSVSTAEVPAMGGRTPWHPPAENAARRHSVFLDAELWTEEPGPEGRLWSCSFLAAVWQLLRLGLLRARGETVVNPVPVDLTDLPDGWADFPAIGRMTPRAAPFCAYRTFSALGTTYLPVEHAVRVILGQVGIDPAALASTVRRAAEEGLTVPAEPADRLTYLFLSR</sequence>
<dbReference type="RefSeq" id="WP_071085477.1">
    <property type="nucleotide sequence ID" value="NZ_MBLM01000120.1"/>
</dbReference>
<dbReference type="InterPro" id="IPR049747">
    <property type="entry name" value="SCO2522-like"/>
</dbReference>
<gene>
    <name evidence="1" type="ORF">CC117_18900</name>
</gene>
<organism evidence="1 2">
    <name type="scientific">Parafrankia colletiae</name>
    <dbReference type="NCBI Taxonomy" id="573497"/>
    <lineage>
        <taxon>Bacteria</taxon>
        <taxon>Bacillati</taxon>
        <taxon>Actinomycetota</taxon>
        <taxon>Actinomycetes</taxon>
        <taxon>Frankiales</taxon>
        <taxon>Frankiaceae</taxon>
        <taxon>Parafrankia</taxon>
    </lineage>
</organism>
<protein>
    <submittedName>
        <fullName evidence="1">Uncharacterized protein</fullName>
    </submittedName>
</protein>
<evidence type="ECO:0000313" key="1">
    <source>
        <dbReference type="EMBL" id="OHV35793.1"/>
    </source>
</evidence>
<comment type="caution">
    <text evidence="1">The sequence shown here is derived from an EMBL/GenBank/DDBJ whole genome shotgun (WGS) entry which is preliminary data.</text>
</comment>
<accession>A0A1S1QM31</accession>
<dbReference type="NCBIfam" id="NF040566">
    <property type="entry name" value="SCO2522_fam"/>
    <property type="match status" value="1"/>
</dbReference>